<dbReference type="EMBL" id="JADFAQ010000024">
    <property type="protein sequence ID" value="MBE5728142.1"/>
    <property type="molecule type" value="Genomic_DNA"/>
</dbReference>
<keyword evidence="1" id="KW-1133">Transmembrane helix</keyword>
<keyword evidence="1" id="KW-0472">Membrane</keyword>
<gene>
    <name evidence="2" type="ORF">IHE50_01870</name>
</gene>
<proteinExistence type="predicted"/>
<accession>A0A8T3UQI5</accession>
<feature type="transmembrane region" description="Helical" evidence="1">
    <location>
        <begin position="82"/>
        <end position="99"/>
    </location>
</feature>
<evidence type="ECO:0000313" key="3">
    <source>
        <dbReference type="Proteomes" id="UP000763484"/>
    </source>
</evidence>
<feature type="transmembrane region" description="Helical" evidence="1">
    <location>
        <begin position="6"/>
        <end position="27"/>
    </location>
</feature>
<organism evidence="2 3">
    <name type="scientific">Candidatus Acidifodinimicrobium mancum</name>
    <dbReference type="NCBI Taxonomy" id="2898728"/>
    <lineage>
        <taxon>Archaea</taxon>
        <taxon>Candidatus Parvarchaeota</taxon>
        <taxon>Candidatus Acidifodinimicrobiaceae</taxon>
        <taxon>Candidatus Acidifodinimicrobium</taxon>
    </lineage>
</organism>
<reference evidence="2 3" key="1">
    <citation type="submission" date="2020-09" db="EMBL/GenBank/DDBJ databases">
        <title>Genomic characterization of a novel Parvarchaeota family in acid mine drainage sediments.</title>
        <authorList>
            <person name="Luo Z.-H."/>
        </authorList>
    </citation>
    <scope>NUCLEOTIDE SEQUENCE [LARGE SCALE GENOMIC DNA]</scope>
    <source>
        <strain evidence="2">TL1-5_bins.178</strain>
    </source>
</reference>
<evidence type="ECO:0000313" key="2">
    <source>
        <dbReference type="EMBL" id="MBE5728142.1"/>
    </source>
</evidence>
<comment type="caution">
    <text evidence="2">The sequence shown here is derived from an EMBL/GenBank/DDBJ whole genome shotgun (WGS) entry which is preliminary data.</text>
</comment>
<sequence>MMLNGVYVYVAATESILMFALIVYFLYRLHEFPDLLLSSFYTNRLKIYSFAFFAVAFLILSISYSFSFFSFTASLAGISEEYGLILALFFLDVYFLVMSF</sequence>
<name>A0A8T3UQI5_9ARCH</name>
<keyword evidence="1" id="KW-0812">Transmembrane</keyword>
<evidence type="ECO:0000256" key="1">
    <source>
        <dbReference type="SAM" id="Phobius"/>
    </source>
</evidence>
<protein>
    <submittedName>
        <fullName evidence="2">Uncharacterized protein</fullName>
    </submittedName>
</protein>
<dbReference type="AlphaFoldDB" id="A0A8T3UQI5"/>
<feature type="transmembrane region" description="Helical" evidence="1">
    <location>
        <begin position="47"/>
        <end position="70"/>
    </location>
</feature>
<dbReference type="Proteomes" id="UP000763484">
    <property type="component" value="Unassembled WGS sequence"/>
</dbReference>